<protein>
    <submittedName>
        <fullName evidence="3">Enoyl-CoA hydratase</fullName>
    </submittedName>
</protein>
<dbReference type="InterPro" id="IPR051683">
    <property type="entry name" value="Enoyl-CoA_Hydratase/Isomerase"/>
</dbReference>
<accession>A0A150R8L5</accession>
<evidence type="ECO:0000313" key="4">
    <source>
        <dbReference type="Proteomes" id="UP000075635"/>
    </source>
</evidence>
<dbReference type="GO" id="GO:0016836">
    <property type="term" value="F:hydro-lyase activity"/>
    <property type="evidence" value="ECO:0007669"/>
    <property type="project" value="UniProtKB-ARBA"/>
</dbReference>
<evidence type="ECO:0000256" key="2">
    <source>
        <dbReference type="ARBA" id="ARBA00023239"/>
    </source>
</evidence>
<comment type="caution">
    <text evidence="3">The sequence shown here is derived from an EMBL/GenBank/DDBJ whole genome shotgun (WGS) entry which is preliminary data.</text>
</comment>
<evidence type="ECO:0000313" key="3">
    <source>
        <dbReference type="EMBL" id="KYF76565.1"/>
    </source>
</evidence>
<reference evidence="3 4" key="1">
    <citation type="submission" date="2014-02" db="EMBL/GenBank/DDBJ databases">
        <title>The small core and large imbalanced accessory genome model reveals a collaborative survival strategy of Sorangium cellulosum strains in nature.</title>
        <authorList>
            <person name="Han K."/>
            <person name="Peng R."/>
            <person name="Blom J."/>
            <person name="Li Y.-Z."/>
        </authorList>
    </citation>
    <scope>NUCLEOTIDE SEQUENCE [LARGE SCALE GENOMIC DNA]</scope>
    <source>
        <strain evidence="3 4">So0011-07</strain>
    </source>
</reference>
<dbReference type="EMBL" id="JEMB01002996">
    <property type="protein sequence ID" value="KYF76565.1"/>
    <property type="molecule type" value="Genomic_DNA"/>
</dbReference>
<dbReference type="InterPro" id="IPR029045">
    <property type="entry name" value="ClpP/crotonase-like_dom_sf"/>
</dbReference>
<keyword evidence="2" id="KW-0456">Lyase</keyword>
<evidence type="ECO:0000256" key="1">
    <source>
        <dbReference type="ARBA" id="ARBA00005254"/>
    </source>
</evidence>
<organism evidence="3 4">
    <name type="scientific">Sorangium cellulosum</name>
    <name type="common">Polyangium cellulosum</name>
    <dbReference type="NCBI Taxonomy" id="56"/>
    <lineage>
        <taxon>Bacteria</taxon>
        <taxon>Pseudomonadati</taxon>
        <taxon>Myxococcota</taxon>
        <taxon>Polyangia</taxon>
        <taxon>Polyangiales</taxon>
        <taxon>Polyangiaceae</taxon>
        <taxon>Sorangium</taxon>
    </lineage>
</organism>
<dbReference type="Gene3D" id="3.90.226.10">
    <property type="entry name" value="2-enoyl-CoA Hydratase, Chain A, domain 1"/>
    <property type="match status" value="1"/>
</dbReference>
<dbReference type="AlphaFoldDB" id="A0A150R8L5"/>
<dbReference type="InterPro" id="IPR001753">
    <property type="entry name" value="Enoyl-CoA_hydra/iso"/>
</dbReference>
<dbReference type="FunFam" id="1.10.12.10:FF:000001">
    <property type="entry name" value="Probable enoyl-CoA hydratase, mitochondrial"/>
    <property type="match status" value="1"/>
</dbReference>
<name>A0A150R8L5_SORCE</name>
<gene>
    <name evidence="3" type="ORF">BE17_45910</name>
</gene>
<comment type="similarity">
    <text evidence="1">Belongs to the enoyl-CoA hydratase/isomerase family.</text>
</comment>
<dbReference type="Proteomes" id="UP000075635">
    <property type="component" value="Unassembled WGS sequence"/>
</dbReference>
<dbReference type="Pfam" id="PF00378">
    <property type="entry name" value="ECH_1"/>
    <property type="match status" value="1"/>
</dbReference>
<dbReference type="PANTHER" id="PTHR42964">
    <property type="entry name" value="ENOYL-COA HYDRATASE"/>
    <property type="match status" value="1"/>
</dbReference>
<sequence>MTARAYTVVQAASGGGVLRLTLNNPWRKNAIGPVMVSELLHALEAGAADEAVRCVVLTGAGDAFCAGGDFAQMSGAEGAPQPEAKGDYADLLLALANSSKPIVARVNGHALGGGLGLVAASHFAIGARGAKLGTPEINVGLFPMMIMAVLQRHVSRRKLLEMMLLGQRLDADEAVQCGLLNKAVEPDALDTAVGEVTSTIAGKSPIAVRLGLEAFAAQDDLDLESALPLLRERLAGCLATDDAREGLMAFLEKRQPRWSGK</sequence>
<dbReference type="PANTHER" id="PTHR42964:SF1">
    <property type="entry name" value="POLYKETIDE BIOSYNTHESIS ENOYL-COA HYDRATASE PKSH-RELATED"/>
    <property type="match status" value="1"/>
</dbReference>
<proteinExistence type="inferred from homology"/>
<dbReference type="CDD" id="cd06558">
    <property type="entry name" value="crotonase-like"/>
    <property type="match status" value="1"/>
</dbReference>
<dbReference type="SUPFAM" id="SSF52096">
    <property type="entry name" value="ClpP/crotonase"/>
    <property type="match status" value="1"/>
</dbReference>